<dbReference type="InterPro" id="IPR036513">
    <property type="entry name" value="STAS_dom_sf"/>
</dbReference>
<organism evidence="2 3">
    <name type="scientific">Actinomycetospora termitidis</name>
    <dbReference type="NCBI Taxonomy" id="3053470"/>
    <lineage>
        <taxon>Bacteria</taxon>
        <taxon>Bacillati</taxon>
        <taxon>Actinomycetota</taxon>
        <taxon>Actinomycetes</taxon>
        <taxon>Pseudonocardiales</taxon>
        <taxon>Pseudonocardiaceae</taxon>
        <taxon>Actinomycetospora</taxon>
    </lineage>
</organism>
<gene>
    <name evidence="2" type="ORF">QRT03_28175</name>
</gene>
<dbReference type="Gene3D" id="3.30.750.24">
    <property type="entry name" value="STAS domain"/>
    <property type="match status" value="1"/>
</dbReference>
<accession>A0ABT7MGR4</accession>
<reference evidence="2 3" key="1">
    <citation type="submission" date="2023-06" db="EMBL/GenBank/DDBJ databases">
        <title>Actinomycetospora Odt1-22.</title>
        <authorList>
            <person name="Supong K."/>
        </authorList>
    </citation>
    <scope>NUCLEOTIDE SEQUENCE [LARGE SCALE GENOMIC DNA]</scope>
    <source>
        <strain evidence="2 3">Odt1-22</strain>
    </source>
</reference>
<feature type="domain" description="STAS" evidence="1">
    <location>
        <begin position="10"/>
        <end position="113"/>
    </location>
</feature>
<protein>
    <submittedName>
        <fullName evidence="2">STAS domain-containing protein</fullName>
    </submittedName>
</protein>
<dbReference type="EMBL" id="JASVWF010000008">
    <property type="protein sequence ID" value="MDL5159877.1"/>
    <property type="molecule type" value="Genomic_DNA"/>
</dbReference>
<keyword evidence="3" id="KW-1185">Reference proteome</keyword>
<dbReference type="RefSeq" id="WP_286056480.1">
    <property type="nucleotide sequence ID" value="NZ_JASVWF010000008.1"/>
</dbReference>
<sequence length="131" mass="13872">MSETEPPARPTIGVDVRPGSILVRMCGDLDVVTAPRLDRVLEDVILRASGEYELSGAPSITIALEAVDLISAAGMTVLLRACGNASRHGVECLVCVSPRARRALALTGLDRVLLTGPRRHRVAWTGTSSAE</sequence>
<dbReference type="InterPro" id="IPR002645">
    <property type="entry name" value="STAS_dom"/>
</dbReference>
<comment type="caution">
    <text evidence="2">The sequence shown here is derived from an EMBL/GenBank/DDBJ whole genome shotgun (WGS) entry which is preliminary data.</text>
</comment>
<dbReference type="Proteomes" id="UP001231924">
    <property type="component" value="Unassembled WGS sequence"/>
</dbReference>
<dbReference type="PROSITE" id="PS50801">
    <property type="entry name" value="STAS"/>
    <property type="match status" value="1"/>
</dbReference>
<dbReference type="CDD" id="cd07043">
    <property type="entry name" value="STAS_anti-anti-sigma_factors"/>
    <property type="match status" value="1"/>
</dbReference>
<evidence type="ECO:0000313" key="3">
    <source>
        <dbReference type="Proteomes" id="UP001231924"/>
    </source>
</evidence>
<evidence type="ECO:0000313" key="2">
    <source>
        <dbReference type="EMBL" id="MDL5159877.1"/>
    </source>
</evidence>
<proteinExistence type="predicted"/>
<evidence type="ECO:0000259" key="1">
    <source>
        <dbReference type="PROSITE" id="PS50801"/>
    </source>
</evidence>
<name>A0ABT7MGR4_9PSEU</name>
<dbReference type="SUPFAM" id="SSF52091">
    <property type="entry name" value="SpoIIaa-like"/>
    <property type="match status" value="1"/>
</dbReference>
<dbReference type="Pfam" id="PF01740">
    <property type="entry name" value="STAS"/>
    <property type="match status" value="1"/>
</dbReference>